<dbReference type="InterPro" id="IPR029063">
    <property type="entry name" value="SAM-dependent_MTases_sf"/>
</dbReference>
<protein>
    <submittedName>
        <fullName evidence="3">Uncharacterized protein</fullName>
    </submittedName>
</protein>
<feature type="region of interest" description="Disordered" evidence="1">
    <location>
        <begin position="1"/>
        <end position="36"/>
    </location>
</feature>
<feature type="transmembrane region" description="Helical" evidence="2">
    <location>
        <begin position="46"/>
        <end position="65"/>
    </location>
</feature>
<keyword evidence="2" id="KW-1133">Transmembrane helix</keyword>
<dbReference type="OrthoDB" id="44348at2759"/>
<keyword evidence="4" id="KW-1185">Reference proteome</keyword>
<evidence type="ECO:0000256" key="2">
    <source>
        <dbReference type="SAM" id="Phobius"/>
    </source>
</evidence>
<dbReference type="EMBL" id="CAICTM010000487">
    <property type="protein sequence ID" value="CAB9511512.1"/>
    <property type="molecule type" value="Genomic_DNA"/>
</dbReference>
<dbReference type="Proteomes" id="UP001153069">
    <property type="component" value="Unassembled WGS sequence"/>
</dbReference>
<evidence type="ECO:0000256" key="1">
    <source>
        <dbReference type="SAM" id="MobiDB-lite"/>
    </source>
</evidence>
<feature type="region of interest" description="Disordered" evidence="1">
    <location>
        <begin position="94"/>
        <end position="158"/>
    </location>
</feature>
<dbReference type="AlphaFoldDB" id="A0A9N8HG34"/>
<name>A0A9N8HG34_9STRA</name>
<feature type="compositionally biased region" description="Low complexity" evidence="1">
    <location>
        <begin position="1"/>
        <end position="13"/>
    </location>
</feature>
<feature type="compositionally biased region" description="Pro residues" evidence="1">
    <location>
        <begin position="98"/>
        <end position="115"/>
    </location>
</feature>
<gene>
    <name evidence="3" type="ORF">SEMRO_488_G153110.1</name>
</gene>
<dbReference type="Gene3D" id="3.40.50.150">
    <property type="entry name" value="Vaccinia Virus protein VP39"/>
    <property type="match status" value="1"/>
</dbReference>
<evidence type="ECO:0000313" key="3">
    <source>
        <dbReference type="EMBL" id="CAB9511512.1"/>
    </source>
</evidence>
<keyword evidence="2" id="KW-0472">Membrane</keyword>
<sequence length="599" mass="65728">MQQQSLTSSSTKTLGKKRKKAQKGNSNNKQPPQSRVDVEMAMLRKLLWVLGVGLPVTMFLVWIVTTTVFGNSNKQDQYNKRQHTWRPVDASTAWPEAMLPPSPVGPQTPASPMPPRSALQSDWNGSGRHHEEARLQDGASKASLHRHSHDANHPKNRNVDCTALSEPMVDAIQMGSFSHARHLALQLQNHHPDCESTLASLYTQQADAFLSVRPAGVPLSRVALNSGTARNHAVLEEFNCWTPGREAIDGLDVEQASDLVLDRWDACCSQLTPKQDLLWDDEETKSDEYCVQPNAPKIKHPPAFAAELFRPTGGGPRLCCGLFAGSMTHLRLPLIHEVTLSVRLLTSPTKAYQITLEQDGFLRKYDPAGVLWPAGYMMGLCLSTADTYCGIPELIQAARNHHDTVISIELGAGIGLPSIVLSRYLREHDLEVPSKAPRVLATDKAMHALALIAANSQAAGVPVLVTHAEDHTNTTVLETMIERTLETVGGGYAIVLGASLQALFDWKTRDPRHKLWKVLDTLVCRINPDAVAVLAHVTGAVVPPSEGGIFELVRTVSAGHLHMKSRSGDDSDFQISVFRRKRQRQLPPQQQGAGAKKEL</sequence>
<proteinExistence type="predicted"/>
<organism evidence="3 4">
    <name type="scientific">Seminavis robusta</name>
    <dbReference type="NCBI Taxonomy" id="568900"/>
    <lineage>
        <taxon>Eukaryota</taxon>
        <taxon>Sar</taxon>
        <taxon>Stramenopiles</taxon>
        <taxon>Ochrophyta</taxon>
        <taxon>Bacillariophyta</taxon>
        <taxon>Bacillariophyceae</taxon>
        <taxon>Bacillariophycidae</taxon>
        <taxon>Naviculales</taxon>
        <taxon>Naviculaceae</taxon>
        <taxon>Seminavis</taxon>
    </lineage>
</organism>
<comment type="caution">
    <text evidence="3">The sequence shown here is derived from an EMBL/GenBank/DDBJ whole genome shotgun (WGS) entry which is preliminary data.</text>
</comment>
<accession>A0A9N8HG34</accession>
<reference evidence="3" key="1">
    <citation type="submission" date="2020-06" db="EMBL/GenBank/DDBJ databases">
        <authorList>
            <consortium name="Plant Systems Biology data submission"/>
        </authorList>
    </citation>
    <scope>NUCLEOTIDE SEQUENCE</scope>
    <source>
        <strain evidence="3">D6</strain>
    </source>
</reference>
<evidence type="ECO:0000313" key="4">
    <source>
        <dbReference type="Proteomes" id="UP001153069"/>
    </source>
</evidence>
<keyword evidence="2" id="KW-0812">Transmembrane</keyword>